<dbReference type="Gene3D" id="3.30.565.10">
    <property type="entry name" value="Histidine kinase-like ATPase, C-terminal domain"/>
    <property type="match status" value="1"/>
</dbReference>
<dbReference type="EMBL" id="CP133594">
    <property type="protein sequence ID" value="WMW23290.1"/>
    <property type="molecule type" value="Genomic_DNA"/>
</dbReference>
<dbReference type="SUPFAM" id="SSF158472">
    <property type="entry name" value="HAMP domain-like"/>
    <property type="match status" value="1"/>
</dbReference>
<keyword evidence="6" id="KW-0812">Transmembrane</keyword>
<keyword evidence="6" id="KW-0472">Membrane</keyword>
<gene>
    <name evidence="9" type="ORF">RE476_05545</name>
</gene>
<feature type="transmembrane region" description="Helical" evidence="6">
    <location>
        <begin position="276"/>
        <end position="296"/>
    </location>
</feature>
<evidence type="ECO:0000259" key="7">
    <source>
        <dbReference type="PROSITE" id="PS50109"/>
    </source>
</evidence>
<keyword evidence="3" id="KW-0597">Phosphoprotein</keyword>
<sequence>MATLLRKTLGIIGATLIGMIFILYLSSHFIIIDSFDKLEDQDARKNAISLKNTLLFETQDLENKAADWSVWDETYQFIQNNRSEYIKNYLMDETFLNQRLDFMFFYNESGTLVYKKALSSIENNNQTILELEEHLEQVNYLLEHENETTRKTGYLVFAGKAIMITSQPIIKSDKSGPIMGSVLMGRVLDHDEIVRLNEITNLKIDIGHIRNFTENVNDMNTPKSLNYENININILTDDTNIYSYTNFNDIYGNNAFSLEISMPREIHTQGINTINYSLMVLIITGIVFGISVTTLLERSHISRLKKLQNEVREIGHHGDFTKRVFHEGDDEVADLGQSINRMLESLERTQDLIIKRDTTINAILRAMPDMMFQIKKDGTICNYKLSTDKCIYESPETELNIKIDDVFPGHIVEMQRKVIEQALLTKKIQTMQYAMPVKGEMRDFEVRVVVSGDDEVMAIVKDITEIKQAEEMRKKDLLLKEIHHRVKNNLQIISSLLRLQSRKFTDKKTIEAFRKSQIRAKSMAIAHEKLYQSRDIENIELETYIDTLTKYLLNSYGCNPDDIKIDIKIRNITQGIDTAIPLGLIINEIVSNALKHAFEDHKGEIQIEIFPMNDDLYMLIIRDNGIGFPEEIDFMKTDSLGMQLVVSLVEQIEGNIELIRNNGTEFRIAFKELSYKRRDY</sequence>
<comment type="catalytic activity">
    <reaction evidence="1">
        <text>ATP + protein L-histidine = ADP + protein N-phospho-L-histidine.</text>
        <dbReference type="EC" id="2.7.13.3"/>
    </reaction>
</comment>
<feature type="domain" description="HAMP" evidence="8">
    <location>
        <begin position="298"/>
        <end position="351"/>
    </location>
</feature>
<dbReference type="KEGG" id="mmav:RE476_05545"/>
<dbReference type="CDD" id="cd06225">
    <property type="entry name" value="HAMP"/>
    <property type="match status" value="1"/>
</dbReference>
<dbReference type="InterPro" id="IPR003594">
    <property type="entry name" value="HATPase_dom"/>
</dbReference>
<dbReference type="InterPro" id="IPR011495">
    <property type="entry name" value="Sig_transdc_His_kin_sub2_dim/P"/>
</dbReference>
<reference evidence="9" key="1">
    <citation type="submission" date="2023-08" db="EMBL/GenBank/DDBJ databases">
        <title>Methanolobus mangrovi sp. nov. and Methanolobus sediminis sp. nov, two novel methylotrophic methanogens isolated from mangrove sediments in China.</title>
        <authorList>
            <person name="Zhou J."/>
        </authorList>
    </citation>
    <scope>NUCLEOTIDE SEQUENCE</scope>
    <source>
        <strain evidence="9">FTZ2</strain>
    </source>
</reference>
<dbReference type="InterPro" id="IPR007892">
    <property type="entry name" value="CHASE4"/>
</dbReference>
<dbReference type="Pfam" id="PF02518">
    <property type="entry name" value="HATPase_c"/>
    <property type="match status" value="1"/>
</dbReference>
<evidence type="ECO:0000256" key="5">
    <source>
        <dbReference type="ARBA" id="ARBA00022777"/>
    </source>
</evidence>
<dbReference type="GO" id="GO:0016020">
    <property type="term" value="C:membrane"/>
    <property type="evidence" value="ECO:0007669"/>
    <property type="project" value="InterPro"/>
</dbReference>
<dbReference type="GO" id="GO:0004673">
    <property type="term" value="F:protein histidine kinase activity"/>
    <property type="evidence" value="ECO:0007669"/>
    <property type="project" value="UniProtKB-EC"/>
</dbReference>
<organism evidence="9 10">
    <name type="scientific">Methanolobus mangrovi</name>
    <dbReference type="NCBI Taxonomy" id="3072977"/>
    <lineage>
        <taxon>Archaea</taxon>
        <taxon>Methanobacteriati</taxon>
        <taxon>Methanobacteriota</taxon>
        <taxon>Stenosarchaea group</taxon>
        <taxon>Methanomicrobia</taxon>
        <taxon>Methanosarcinales</taxon>
        <taxon>Methanosarcinaceae</taxon>
        <taxon>Methanolobus</taxon>
    </lineage>
</organism>
<dbReference type="InterPro" id="IPR036890">
    <property type="entry name" value="HATPase_C_sf"/>
</dbReference>
<keyword evidence="10" id="KW-1185">Reference proteome</keyword>
<keyword evidence="6" id="KW-1133">Transmembrane helix</keyword>
<accession>A0AA51UHL4</accession>
<dbReference type="SUPFAM" id="SSF55874">
    <property type="entry name" value="ATPase domain of HSP90 chaperone/DNA topoisomerase II/histidine kinase"/>
    <property type="match status" value="1"/>
</dbReference>
<keyword evidence="4" id="KW-0808">Transferase</keyword>
<dbReference type="AlphaFoldDB" id="A0AA51UHL4"/>
<dbReference type="SUPFAM" id="SSF55785">
    <property type="entry name" value="PYP-like sensor domain (PAS domain)"/>
    <property type="match status" value="1"/>
</dbReference>
<feature type="domain" description="Histidine kinase" evidence="7">
    <location>
        <begin position="481"/>
        <end position="674"/>
    </location>
</feature>
<dbReference type="PROSITE" id="PS50109">
    <property type="entry name" value="HIS_KIN"/>
    <property type="match status" value="1"/>
</dbReference>
<dbReference type="GO" id="GO:0007165">
    <property type="term" value="P:signal transduction"/>
    <property type="evidence" value="ECO:0007669"/>
    <property type="project" value="InterPro"/>
</dbReference>
<dbReference type="Pfam" id="PF07568">
    <property type="entry name" value="HisKA_2"/>
    <property type="match status" value="1"/>
</dbReference>
<dbReference type="PANTHER" id="PTHR43065">
    <property type="entry name" value="SENSOR HISTIDINE KINASE"/>
    <property type="match status" value="1"/>
</dbReference>
<dbReference type="Gene3D" id="3.30.450.20">
    <property type="entry name" value="PAS domain"/>
    <property type="match status" value="1"/>
</dbReference>
<dbReference type="InterPro" id="IPR035965">
    <property type="entry name" value="PAS-like_dom_sf"/>
</dbReference>
<protein>
    <recommendedName>
        <fullName evidence="2">histidine kinase</fullName>
        <ecNumber evidence="2">2.7.13.3</ecNumber>
    </recommendedName>
</protein>
<evidence type="ECO:0000259" key="8">
    <source>
        <dbReference type="PROSITE" id="PS50885"/>
    </source>
</evidence>
<dbReference type="Proteomes" id="UP001183006">
    <property type="component" value="Chromosome"/>
</dbReference>
<evidence type="ECO:0000256" key="6">
    <source>
        <dbReference type="SAM" id="Phobius"/>
    </source>
</evidence>
<dbReference type="PANTHER" id="PTHR43065:SF23">
    <property type="entry name" value="SENSOR HISTIDINE KINASE PDTAS"/>
    <property type="match status" value="1"/>
</dbReference>
<dbReference type="Pfam" id="PF00672">
    <property type="entry name" value="HAMP"/>
    <property type="match status" value="1"/>
</dbReference>
<dbReference type="RefSeq" id="WP_309309406.1">
    <property type="nucleotide sequence ID" value="NZ_CP133594.1"/>
</dbReference>
<proteinExistence type="predicted"/>
<evidence type="ECO:0000256" key="4">
    <source>
        <dbReference type="ARBA" id="ARBA00022679"/>
    </source>
</evidence>
<dbReference type="SMART" id="SM00304">
    <property type="entry name" value="HAMP"/>
    <property type="match status" value="1"/>
</dbReference>
<dbReference type="InterPro" id="IPR005467">
    <property type="entry name" value="His_kinase_dom"/>
</dbReference>
<name>A0AA51UHL4_9EURY</name>
<dbReference type="GeneID" id="84229584"/>
<dbReference type="PROSITE" id="PS50885">
    <property type="entry name" value="HAMP"/>
    <property type="match status" value="1"/>
</dbReference>
<evidence type="ECO:0000256" key="1">
    <source>
        <dbReference type="ARBA" id="ARBA00000085"/>
    </source>
</evidence>
<evidence type="ECO:0000256" key="3">
    <source>
        <dbReference type="ARBA" id="ARBA00022553"/>
    </source>
</evidence>
<evidence type="ECO:0000313" key="10">
    <source>
        <dbReference type="Proteomes" id="UP001183006"/>
    </source>
</evidence>
<evidence type="ECO:0000313" key="9">
    <source>
        <dbReference type="EMBL" id="WMW23290.1"/>
    </source>
</evidence>
<dbReference type="SMART" id="SM00387">
    <property type="entry name" value="HATPase_c"/>
    <property type="match status" value="1"/>
</dbReference>
<feature type="transmembrane region" description="Helical" evidence="6">
    <location>
        <begin position="9"/>
        <end position="31"/>
    </location>
</feature>
<dbReference type="Gene3D" id="6.10.340.10">
    <property type="match status" value="1"/>
</dbReference>
<dbReference type="InterPro" id="IPR003660">
    <property type="entry name" value="HAMP_dom"/>
</dbReference>
<dbReference type="Pfam" id="PF05228">
    <property type="entry name" value="CHASE4"/>
    <property type="match status" value="1"/>
</dbReference>
<evidence type="ECO:0000256" key="2">
    <source>
        <dbReference type="ARBA" id="ARBA00012438"/>
    </source>
</evidence>
<keyword evidence="5" id="KW-0418">Kinase</keyword>
<dbReference type="EC" id="2.7.13.3" evidence="2"/>